<evidence type="ECO:0000313" key="6">
    <source>
        <dbReference type="Proteomes" id="UP001519342"/>
    </source>
</evidence>
<accession>A0ABS4GBN6</accession>
<dbReference type="Gene3D" id="3.40.50.150">
    <property type="entry name" value="Vaccinia Virus protein VP39"/>
    <property type="match status" value="1"/>
</dbReference>
<comment type="caution">
    <text evidence="5">The sequence shown here is derived from an EMBL/GenBank/DDBJ whole genome shotgun (WGS) entry which is preliminary data.</text>
</comment>
<dbReference type="InterPro" id="IPR041698">
    <property type="entry name" value="Methyltransf_25"/>
</dbReference>
<proteinExistence type="predicted"/>
<dbReference type="GO" id="GO:0032259">
    <property type="term" value="P:methylation"/>
    <property type="evidence" value="ECO:0007669"/>
    <property type="project" value="UniProtKB-KW"/>
</dbReference>
<evidence type="ECO:0000259" key="4">
    <source>
        <dbReference type="Pfam" id="PF13649"/>
    </source>
</evidence>
<feature type="domain" description="Methyltransferase" evidence="4">
    <location>
        <begin position="47"/>
        <end position="143"/>
    </location>
</feature>
<feature type="transmembrane region" description="Helical" evidence="3">
    <location>
        <begin position="143"/>
        <end position="160"/>
    </location>
</feature>
<dbReference type="EMBL" id="JAGGKS010000002">
    <property type="protein sequence ID" value="MBP1925096.1"/>
    <property type="molecule type" value="Genomic_DNA"/>
</dbReference>
<organism evidence="5 6">
    <name type="scientific">Sedimentibacter acidaminivorans</name>
    <dbReference type="NCBI Taxonomy" id="913099"/>
    <lineage>
        <taxon>Bacteria</taxon>
        <taxon>Bacillati</taxon>
        <taxon>Bacillota</taxon>
        <taxon>Tissierellia</taxon>
        <taxon>Sedimentibacter</taxon>
    </lineage>
</organism>
<dbReference type="SUPFAM" id="SSF53335">
    <property type="entry name" value="S-adenosyl-L-methionine-dependent methyltransferases"/>
    <property type="match status" value="1"/>
</dbReference>
<keyword evidence="3" id="KW-0812">Transmembrane</keyword>
<reference evidence="5 6" key="1">
    <citation type="submission" date="2021-03" db="EMBL/GenBank/DDBJ databases">
        <title>Genomic Encyclopedia of Type Strains, Phase IV (KMG-IV): sequencing the most valuable type-strain genomes for metagenomic binning, comparative biology and taxonomic classification.</title>
        <authorList>
            <person name="Goeker M."/>
        </authorList>
    </citation>
    <scope>NUCLEOTIDE SEQUENCE [LARGE SCALE GENOMIC DNA]</scope>
    <source>
        <strain evidence="5 6">DSM 24004</strain>
    </source>
</reference>
<dbReference type="Pfam" id="PF13649">
    <property type="entry name" value="Methyltransf_25"/>
    <property type="match status" value="1"/>
</dbReference>
<dbReference type="PANTHER" id="PTHR43861:SF1">
    <property type="entry name" value="TRANS-ACONITATE 2-METHYLTRANSFERASE"/>
    <property type="match status" value="1"/>
</dbReference>
<keyword evidence="3" id="KW-1133">Transmembrane helix</keyword>
<evidence type="ECO:0000256" key="1">
    <source>
        <dbReference type="ARBA" id="ARBA00022603"/>
    </source>
</evidence>
<dbReference type="GO" id="GO:0008168">
    <property type="term" value="F:methyltransferase activity"/>
    <property type="evidence" value="ECO:0007669"/>
    <property type="project" value="UniProtKB-KW"/>
</dbReference>
<sequence>MEDCVRVVQEHYDGDVQKEWNRLERHPFEFIITTGMMDRYIKPGDKILDIGGGPGRYSIYYAKKGCDVTLVDLSPENVKFAIEKSKEQNVKIKAISGDAREVNKLVNGEFDHIFVMGPMYHLLDERDRIKALRSAITMLKDSGMMYVSFILMFAEMIYGMKHMPQLLLMDTEQIYIDEVLKGKSYSGDSFTKAFFINHKDIIPFMEKFNLKKKHFFGQEGILSPCELNILNQPQEVIDKWVEVAEQLCEREELLSYSEHAMYIGQKISRTMGLDEY</sequence>
<protein>
    <submittedName>
        <fullName evidence="5">2-polyprenyl-3-methyl-5-hydroxy-6-metoxy-1, 4-benzoquinol methylase</fullName>
    </submittedName>
</protein>
<keyword evidence="2" id="KW-0808">Transferase</keyword>
<gene>
    <name evidence="5" type="ORF">J2Z76_000953</name>
</gene>
<name>A0ABS4GBN6_9FIRM</name>
<evidence type="ECO:0000313" key="5">
    <source>
        <dbReference type="EMBL" id="MBP1925096.1"/>
    </source>
</evidence>
<dbReference type="CDD" id="cd02440">
    <property type="entry name" value="AdoMet_MTases"/>
    <property type="match status" value="1"/>
</dbReference>
<dbReference type="PANTHER" id="PTHR43861">
    <property type="entry name" value="TRANS-ACONITATE 2-METHYLTRANSFERASE-RELATED"/>
    <property type="match status" value="1"/>
</dbReference>
<evidence type="ECO:0000256" key="2">
    <source>
        <dbReference type="ARBA" id="ARBA00022679"/>
    </source>
</evidence>
<dbReference type="Proteomes" id="UP001519342">
    <property type="component" value="Unassembled WGS sequence"/>
</dbReference>
<evidence type="ECO:0000256" key="3">
    <source>
        <dbReference type="SAM" id="Phobius"/>
    </source>
</evidence>
<keyword evidence="3" id="KW-0472">Membrane</keyword>
<keyword evidence="1 5" id="KW-0489">Methyltransferase</keyword>
<dbReference type="InterPro" id="IPR029063">
    <property type="entry name" value="SAM-dependent_MTases_sf"/>
</dbReference>
<dbReference type="RefSeq" id="WP_209510844.1">
    <property type="nucleotide sequence ID" value="NZ_JAGGKS010000002.1"/>
</dbReference>
<keyword evidence="6" id="KW-1185">Reference proteome</keyword>